<dbReference type="RefSeq" id="WP_048188307.1">
    <property type="nucleotide sequence ID" value="NZ_CP011097.1"/>
</dbReference>
<sequence>MLAEGDKVPSFELQDANGDTIKSSQFKGKKFVVYFYPRDFTPGCTIEADEFSKEYKKFQKIGVQIIGISTDDVESHKKFVDKMKIPYVLLSDPESEVSKKFGVWGKKQFMGKEYMGIQRSTFLIDEKGKVFKAYPSVKPKGHAEEVLTILSN</sequence>
<keyword evidence="6" id="KW-1015">Disulfide bond</keyword>
<name>A0A3G1B136_9ARCH</name>
<comment type="similarity">
    <text evidence="9">Belongs to the peroxiredoxin family. BCP/PrxQ subfamily.</text>
</comment>
<dbReference type="EMBL" id="CP011097">
    <property type="protein sequence ID" value="AJZ75557.1"/>
    <property type="molecule type" value="Genomic_DNA"/>
</dbReference>
<dbReference type="InterPro" id="IPR036249">
    <property type="entry name" value="Thioredoxin-like_sf"/>
</dbReference>
<evidence type="ECO:0000256" key="6">
    <source>
        <dbReference type="ARBA" id="ARBA00023157"/>
    </source>
</evidence>
<dbReference type="PANTHER" id="PTHR42801">
    <property type="entry name" value="THIOREDOXIN-DEPENDENT PEROXIDE REDUCTASE"/>
    <property type="match status" value="1"/>
</dbReference>
<evidence type="ECO:0000256" key="4">
    <source>
        <dbReference type="ARBA" id="ARBA00022862"/>
    </source>
</evidence>
<dbReference type="GO" id="GO:0034599">
    <property type="term" value="P:cellular response to oxidative stress"/>
    <property type="evidence" value="ECO:0007669"/>
    <property type="project" value="TreeGrafter"/>
</dbReference>
<gene>
    <name evidence="13" type="ORF">SU86_003285</name>
</gene>
<dbReference type="SUPFAM" id="SSF52833">
    <property type="entry name" value="Thioredoxin-like"/>
    <property type="match status" value="1"/>
</dbReference>
<dbReference type="STRING" id="1603555.SU86_003285"/>
<accession>A0A3G1B136</accession>
<dbReference type="GeneID" id="24875413"/>
<evidence type="ECO:0000256" key="8">
    <source>
        <dbReference type="ARBA" id="ARBA00032824"/>
    </source>
</evidence>
<evidence type="ECO:0000256" key="1">
    <source>
        <dbReference type="ARBA" id="ARBA00011245"/>
    </source>
</evidence>
<dbReference type="InterPro" id="IPR000866">
    <property type="entry name" value="AhpC/TSA"/>
</dbReference>
<feature type="active site" description="Cysteine sulfenic acid (-SOH) intermediate; for peroxidase activity" evidence="11">
    <location>
        <position position="44"/>
    </location>
</feature>
<keyword evidence="4" id="KW-0049">Antioxidant</keyword>
<dbReference type="PIRSF" id="PIRSF000239">
    <property type="entry name" value="AHPC"/>
    <property type="match status" value="1"/>
</dbReference>
<evidence type="ECO:0000259" key="12">
    <source>
        <dbReference type="PROSITE" id="PS51352"/>
    </source>
</evidence>
<keyword evidence="14" id="KW-1185">Reference proteome</keyword>
<dbReference type="GO" id="GO:0045454">
    <property type="term" value="P:cell redox homeostasis"/>
    <property type="evidence" value="ECO:0007669"/>
    <property type="project" value="TreeGrafter"/>
</dbReference>
<evidence type="ECO:0000256" key="2">
    <source>
        <dbReference type="ARBA" id="ARBA00013017"/>
    </source>
</evidence>
<evidence type="ECO:0000256" key="9">
    <source>
        <dbReference type="ARBA" id="ARBA00038489"/>
    </source>
</evidence>
<dbReference type="EC" id="1.11.1.24" evidence="2"/>
<dbReference type="PANTHER" id="PTHR42801:SF4">
    <property type="entry name" value="AHPC_TSA FAMILY PROTEIN"/>
    <property type="match status" value="1"/>
</dbReference>
<keyword evidence="3" id="KW-0575">Peroxidase</keyword>
<dbReference type="GO" id="GO:0005737">
    <property type="term" value="C:cytoplasm"/>
    <property type="evidence" value="ECO:0007669"/>
    <property type="project" value="TreeGrafter"/>
</dbReference>
<dbReference type="Proteomes" id="UP000266745">
    <property type="component" value="Chromosome"/>
</dbReference>
<organism evidence="13 14">
    <name type="scientific">Candidatus Nitrosotenuis cloacae</name>
    <dbReference type="NCBI Taxonomy" id="1603555"/>
    <lineage>
        <taxon>Archaea</taxon>
        <taxon>Nitrososphaerota</taxon>
        <taxon>Candidatus Nitrosotenuis</taxon>
    </lineage>
</organism>
<dbReference type="InterPro" id="IPR050924">
    <property type="entry name" value="Peroxiredoxin_BCP/PrxQ"/>
</dbReference>
<feature type="domain" description="Thioredoxin" evidence="12">
    <location>
        <begin position="2"/>
        <end position="152"/>
    </location>
</feature>
<evidence type="ECO:0000256" key="10">
    <source>
        <dbReference type="ARBA" id="ARBA00049091"/>
    </source>
</evidence>
<reference evidence="13 14" key="1">
    <citation type="journal article" date="2016" name="Sci. Rep.">
        <title>A novel ammonia-oxidizing archaeon from wastewater treatment plant: Its enrichment, physiological and genomic characteristics.</title>
        <authorList>
            <person name="Li Y."/>
            <person name="Ding K."/>
            <person name="Wen X."/>
            <person name="Zhang B."/>
            <person name="Shen B."/>
            <person name="Yang Y."/>
        </authorList>
    </citation>
    <scope>NUCLEOTIDE SEQUENCE [LARGE SCALE GENOMIC DNA]</scope>
    <source>
        <strain evidence="13 14">SAT1</strain>
    </source>
</reference>
<evidence type="ECO:0000256" key="11">
    <source>
        <dbReference type="PIRSR" id="PIRSR000239-1"/>
    </source>
</evidence>
<dbReference type="CDD" id="cd03017">
    <property type="entry name" value="PRX_BCP"/>
    <property type="match status" value="1"/>
</dbReference>
<evidence type="ECO:0000313" key="13">
    <source>
        <dbReference type="EMBL" id="AJZ75557.1"/>
    </source>
</evidence>
<dbReference type="PROSITE" id="PS51352">
    <property type="entry name" value="THIOREDOXIN_2"/>
    <property type="match status" value="1"/>
</dbReference>
<evidence type="ECO:0000313" key="14">
    <source>
        <dbReference type="Proteomes" id="UP000266745"/>
    </source>
</evidence>
<comment type="catalytic activity">
    <reaction evidence="10">
        <text>a hydroperoxide + [thioredoxin]-dithiol = an alcohol + [thioredoxin]-disulfide + H2O</text>
        <dbReference type="Rhea" id="RHEA:62620"/>
        <dbReference type="Rhea" id="RHEA-COMP:10698"/>
        <dbReference type="Rhea" id="RHEA-COMP:10700"/>
        <dbReference type="ChEBI" id="CHEBI:15377"/>
        <dbReference type="ChEBI" id="CHEBI:29950"/>
        <dbReference type="ChEBI" id="CHEBI:30879"/>
        <dbReference type="ChEBI" id="CHEBI:35924"/>
        <dbReference type="ChEBI" id="CHEBI:50058"/>
        <dbReference type="EC" id="1.11.1.24"/>
    </reaction>
</comment>
<evidence type="ECO:0000256" key="5">
    <source>
        <dbReference type="ARBA" id="ARBA00023002"/>
    </source>
</evidence>
<proteinExistence type="inferred from homology"/>
<dbReference type="FunFam" id="3.40.30.10:FF:000326">
    <property type="entry name" value="Bacterioferritin comigratory protein"/>
    <property type="match status" value="1"/>
</dbReference>
<dbReference type="AlphaFoldDB" id="A0A3G1B136"/>
<dbReference type="GO" id="GO:0008379">
    <property type="term" value="F:thioredoxin peroxidase activity"/>
    <property type="evidence" value="ECO:0007669"/>
    <property type="project" value="TreeGrafter"/>
</dbReference>
<dbReference type="OrthoDB" id="145578at2157"/>
<dbReference type="KEGG" id="tah:SU86_003285"/>
<keyword evidence="5" id="KW-0560">Oxidoreductase</keyword>
<dbReference type="InterPro" id="IPR024706">
    <property type="entry name" value="Peroxiredoxin_AhpC-typ"/>
</dbReference>
<dbReference type="NCBIfam" id="NF006960">
    <property type="entry name" value="PRK09437.1"/>
    <property type="match status" value="1"/>
</dbReference>
<protein>
    <recommendedName>
        <fullName evidence="2">thioredoxin-dependent peroxiredoxin</fullName>
        <ecNumber evidence="2">1.11.1.24</ecNumber>
    </recommendedName>
    <alternativeName>
        <fullName evidence="8">Thioredoxin peroxidase</fullName>
    </alternativeName>
</protein>
<dbReference type="Pfam" id="PF00578">
    <property type="entry name" value="AhpC-TSA"/>
    <property type="match status" value="1"/>
</dbReference>
<dbReference type="Gene3D" id="3.40.30.10">
    <property type="entry name" value="Glutaredoxin"/>
    <property type="match status" value="1"/>
</dbReference>
<evidence type="ECO:0000256" key="3">
    <source>
        <dbReference type="ARBA" id="ARBA00022559"/>
    </source>
</evidence>
<keyword evidence="7" id="KW-0676">Redox-active center</keyword>
<comment type="subunit">
    <text evidence="1">Monomer.</text>
</comment>
<evidence type="ECO:0000256" key="7">
    <source>
        <dbReference type="ARBA" id="ARBA00023284"/>
    </source>
</evidence>
<dbReference type="InterPro" id="IPR013766">
    <property type="entry name" value="Thioredoxin_domain"/>
</dbReference>